<dbReference type="OrthoDB" id="1153293at2759"/>
<proteinExistence type="predicted"/>
<reference evidence="2 3" key="1">
    <citation type="journal article" date="2013" name="Nat. Genet.">
        <title>The high-quality draft genome of peach (Prunus persica) identifies unique patterns of genetic diversity, domestication and genome evolution.</title>
        <authorList>
            <consortium name="International Peach Genome Initiative"/>
            <person name="Verde I."/>
            <person name="Abbott A.G."/>
            <person name="Scalabrin S."/>
            <person name="Jung S."/>
            <person name="Shu S."/>
            <person name="Marroni F."/>
            <person name="Zhebentyayeva T."/>
            <person name="Dettori M.T."/>
            <person name="Grimwood J."/>
            <person name="Cattonaro F."/>
            <person name="Zuccolo A."/>
            <person name="Rossini L."/>
            <person name="Jenkins J."/>
            <person name="Vendramin E."/>
            <person name="Meisel L.A."/>
            <person name="Decroocq V."/>
            <person name="Sosinski B."/>
            <person name="Prochnik S."/>
            <person name="Mitros T."/>
            <person name="Policriti A."/>
            <person name="Cipriani G."/>
            <person name="Dondini L."/>
            <person name="Ficklin S."/>
            <person name="Goodstein D.M."/>
            <person name="Xuan P."/>
            <person name="Del Fabbro C."/>
            <person name="Aramini V."/>
            <person name="Copetti D."/>
            <person name="Gonzalez S."/>
            <person name="Horner D.S."/>
            <person name="Falchi R."/>
            <person name="Lucas S."/>
            <person name="Mica E."/>
            <person name="Maldonado J."/>
            <person name="Lazzari B."/>
            <person name="Bielenberg D."/>
            <person name="Pirona R."/>
            <person name="Miculan M."/>
            <person name="Barakat A."/>
            <person name="Testolin R."/>
            <person name="Stella A."/>
            <person name="Tartarini S."/>
            <person name="Tonutti P."/>
            <person name="Arus P."/>
            <person name="Orellana A."/>
            <person name="Wells C."/>
            <person name="Main D."/>
            <person name="Vizzotto G."/>
            <person name="Silva H."/>
            <person name="Salamini F."/>
            <person name="Schmutz J."/>
            <person name="Morgante M."/>
            <person name="Rokhsar D.S."/>
        </authorList>
    </citation>
    <scope>NUCLEOTIDE SEQUENCE [LARGE SCALE GENOMIC DNA]</scope>
    <source>
        <strain evidence="3">cv. Nemared</strain>
    </source>
</reference>
<evidence type="ECO:0000259" key="1">
    <source>
        <dbReference type="Pfam" id="PF16719"/>
    </source>
</evidence>
<dbReference type="EMBL" id="CM007653">
    <property type="protein sequence ID" value="ONI18092.1"/>
    <property type="molecule type" value="Genomic_DNA"/>
</dbReference>
<protein>
    <recommendedName>
        <fullName evidence="1">SAWADEE domain-containing protein</fullName>
    </recommendedName>
</protein>
<dbReference type="InterPro" id="IPR032001">
    <property type="entry name" value="SAWADEE_dom"/>
</dbReference>
<dbReference type="PANTHER" id="PTHR36384">
    <property type="entry name" value="SAWADEE PROTEIN"/>
    <property type="match status" value="1"/>
</dbReference>
<gene>
    <name evidence="2" type="ORF">PRUPE_3G196400</name>
</gene>
<dbReference type="Gramene" id="ONI18092">
    <property type="protein sequence ID" value="ONI18092"/>
    <property type="gene ID" value="PRUPE_3G196400"/>
</dbReference>
<dbReference type="Pfam" id="PF16719">
    <property type="entry name" value="SAWADEE"/>
    <property type="match status" value="1"/>
</dbReference>
<name>A0A251Q2Y0_PRUPE</name>
<dbReference type="Proteomes" id="UP000006882">
    <property type="component" value="Chromosome G3"/>
</dbReference>
<dbReference type="eggNOG" id="ENOG502RYMA">
    <property type="taxonomic scope" value="Eukaryota"/>
</dbReference>
<keyword evidence="3" id="KW-1185">Reference proteome</keyword>
<dbReference type="STRING" id="3760.A0A251Q2Y0"/>
<feature type="domain" description="SAWADEE" evidence="1">
    <location>
        <begin position="2"/>
        <end position="141"/>
    </location>
</feature>
<dbReference type="Gramene" id="ONI18093">
    <property type="protein sequence ID" value="ONI18093"/>
    <property type="gene ID" value="PRUPE_3G196400"/>
</dbReference>
<reference evidence="2" key="2">
    <citation type="submission" date="2016-12" db="EMBL/GenBank/DDBJ databases">
        <title>WGS assembly of Prunus persica.</title>
        <authorList>
            <person name="Verde I."/>
            <person name="Jenkins J."/>
            <person name="Dondini L."/>
            <person name="Micali S."/>
            <person name="Pagliarani G."/>
            <person name="Vendramin E."/>
            <person name="Paris R."/>
            <person name="Aramini V."/>
            <person name="Gazza L."/>
            <person name="Rossini L."/>
            <person name="Bassi D."/>
            <person name="Troggio M."/>
            <person name="Shu S."/>
            <person name="Grimwood J.H."/>
            <person name="Tartarini S."/>
            <person name="Dettori M.T."/>
            <person name="Schmutz J."/>
        </authorList>
    </citation>
    <scope>NUCLEOTIDE SEQUENCE</scope>
</reference>
<evidence type="ECO:0000313" key="3">
    <source>
        <dbReference type="Proteomes" id="UP000006882"/>
    </source>
</evidence>
<sequence length="269" mass="30989">MALEFRSQMDDAWYDARIVMDGYDCLRVKFIGFPDDHDEVFDANNLTSFKDIAEFRRRFRPVSVQVQDNECSQVAKGTLVCVAHAVCPDDRRFYDAVVYKVLHEEHRFVKGEEECPCSFILFWRHGPKAGCLTVQDLENICRVQPRRSKMNPLLTSFLETAREKIEITLSKICATPHEPAYDEKACRPSVSQRLKQDTSTSRRPSSLISSLKRFVQIALKTFSKCISFLIFYSFLKPEMNGNPSQRAGHVREIEGTPHMIIVDNLERGL</sequence>
<dbReference type="EMBL" id="CM007653">
    <property type="protein sequence ID" value="ONI18093.1"/>
    <property type="molecule type" value="Genomic_DNA"/>
</dbReference>
<organism evidence="2 3">
    <name type="scientific">Prunus persica</name>
    <name type="common">Peach</name>
    <name type="synonym">Amygdalus persica</name>
    <dbReference type="NCBI Taxonomy" id="3760"/>
    <lineage>
        <taxon>Eukaryota</taxon>
        <taxon>Viridiplantae</taxon>
        <taxon>Streptophyta</taxon>
        <taxon>Embryophyta</taxon>
        <taxon>Tracheophyta</taxon>
        <taxon>Spermatophyta</taxon>
        <taxon>Magnoliopsida</taxon>
        <taxon>eudicotyledons</taxon>
        <taxon>Gunneridae</taxon>
        <taxon>Pentapetalae</taxon>
        <taxon>rosids</taxon>
        <taxon>fabids</taxon>
        <taxon>Rosales</taxon>
        <taxon>Rosaceae</taxon>
        <taxon>Amygdaloideae</taxon>
        <taxon>Amygdaleae</taxon>
        <taxon>Prunus</taxon>
    </lineage>
</organism>
<accession>A0A251Q2Y0</accession>
<dbReference type="AlphaFoldDB" id="A0A251Q2Y0"/>
<evidence type="ECO:0000313" key="2">
    <source>
        <dbReference type="EMBL" id="ONI18092.1"/>
    </source>
</evidence>
<dbReference type="GO" id="GO:0003682">
    <property type="term" value="F:chromatin binding"/>
    <property type="evidence" value="ECO:0007669"/>
    <property type="project" value="InterPro"/>
</dbReference>
<dbReference type="PANTHER" id="PTHR36384:SF1">
    <property type="entry name" value="SAWADEE PROTEIN"/>
    <property type="match status" value="1"/>
</dbReference>